<dbReference type="Proteomes" id="UP000008237">
    <property type="component" value="Unassembled WGS sequence"/>
</dbReference>
<evidence type="ECO:0000256" key="2">
    <source>
        <dbReference type="ARBA" id="ARBA00022516"/>
    </source>
</evidence>
<accession>E2C7J6</accession>
<keyword evidence="7" id="KW-0443">Lipid metabolism</keyword>
<dbReference type="GO" id="GO:0009922">
    <property type="term" value="F:fatty acid elongase activity"/>
    <property type="evidence" value="ECO:0007669"/>
    <property type="project" value="InterPro"/>
</dbReference>
<evidence type="ECO:0000256" key="5">
    <source>
        <dbReference type="ARBA" id="ARBA00022832"/>
    </source>
</evidence>
<proteinExistence type="predicted"/>
<keyword evidence="2" id="KW-0444">Lipid biosynthesis</keyword>
<name>E2C7J6_HARSA</name>
<keyword evidence="3" id="KW-0808">Transferase</keyword>
<keyword evidence="9" id="KW-0275">Fatty acid biosynthesis</keyword>
<evidence type="ECO:0000256" key="6">
    <source>
        <dbReference type="ARBA" id="ARBA00022989"/>
    </source>
</evidence>
<dbReference type="Pfam" id="PF01151">
    <property type="entry name" value="ELO"/>
    <property type="match status" value="1"/>
</dbReference>
<protein>
    <submittedName>
        <fullName evidence="10">Elongation of very long chain fatty acids protein 4</fullName>
    </submittedName>
</protein>
<evidence type="ECO:0000256" key="4">
    <source>
        <dbReference type="ARBA" id="ARBA00022692"/>
    </source>
</evidence>
<sequence>LLLPKLANLVEATVNALWKEHIRFSSRACLRHDHHMSGEVFVRIYRKYVAGGMSTFITPLNCSVHVIMYTYYLLATFGPAVQKVINPIKLFITILQV</sequence>
<evidence type="ECO:0000256" key="1">
    <source>
        <dbReference type="ARBA" id="ARBA00004141"/>
    </source>
</evidence>
<dbReference type="EMBL" id="GL453383">
    <property type="protein sequence ID" value="EFN76072.1"/>
    <property type="molecule type" value="Genomic_DNA"/>
</dbReference>
<keyword evidence="8" id="KW-0472">Membrane</keyword>
<keyword evidence="4" id="KW-0812">Transmembrane</keyword>
<evidence type="ECO:0000313" key="11">
    <source>
        <dbReference type="Proteomes" id="UP000008237"/>
    </source>
</evidence>
<dbReference type="AlphaFoldDB" id="E2C7J6"/>
<dbReference type="InterPro" id="IPR002076">
    <property type="entry name" value="ELO_fam"/>
</dbReference>
<evidence type="ECO:0000256" key="8">
    <source>
        <dbReference type="ARBA" id="ARBA00023136"/>
    </source>
</evidence>
<evidence type="ECO:0000313" key="10">
    <source>
        <dbReference type="EMBL" id="EFN76072.1"/>
    </source>
</evidence>
<evidence type="ECO:0000256" key="7">
    <source>
        <dbReference type="ARBA" id="ARBA00023098"/>
    </source>
</evidence>
<dbReference type="GO" id="GO:0016020">
    <property type="term" value="C:membrane"/>
    <property type="evidence" value="ECO:0007669"/>
    <property type="project" value="UniProtKB-SubCell"/>
</dbReference>
<keyword evidence="5" id="KW-0276">Fatty acid metabolism</keyword>
<feature type="non-terminal residue" evidence="10">
    <location>
        <position position="1"/>
    </location>
</feature>
<comment type="subcellular location">
    <subcellularLocation>
        <location evidence="1">Membrane</location>
        <topology evidence="1">Multi-pass membrane protein</topology>
    </subcellularLocation>
</comment>
<evidence type="ECO:0000256" key="9">
    <source>
        <dbReference type="ARBA" id="ARBA00023160"/>
    </source>
</evidence>
<keyword evidence="11" id="KW-1185">Reference proteome</keyword>
<dbReference type="GO" id="GO:0006633">
    <property type="term" value="P:fatty acid biosynthetic process"/>
    <property type="evidence" value="ECO:0007669"/>
    <property type="project" value="UniProtKB-KW"/>
</dbReference>
<dbReference type="InParanoid" id="E2C7J6"/>
<organism evidence="11">
    <name type="scientific">Harpegnathos saltator</name>
    <name type="common">Jerdon's jumping ant</name>
    <dbReference type="NCBI Taxonomy" id="610380"/>
    <lineage>
        <taxon>Eukaryota</taxon>
        <taxon>Metazoa</taxon>
        <taxon>Ecdysozoa</taxon>
        <taxon>Arthropoda</taxon>
        <taxon>Hexapoda</taxon>
        <taxon>Insecta</taxon>
        <taxon>Pterygota</taxon>
        <taxon>Neoptera</taxon>
        <taxon>Endopterygota</taxon>
        <taxon>Hymenoptera</taxon>
        <taxon>Apocrita</taxon>
        <taxon>Aculeata</taxon>
        <taxon>Formicoidea</taxon>
        <taxon>Formicidae</taxon>
        <taxon>Ponerinae</taxon>
        <taxon>Ponerini</taxon>
        <taxon>Harpegnathos</taxon>
    </lineage>
</organism>
<evidence type="ECO:0000256" key="3">
    <source>
        <dbReference type="ARBA" id="ARBA00022679"/>
    </source>
</evidence>
<gene>
    <name evidence="10" type="ORF">EAI_03874</name>
</gene>
<reference evidence="10 11" key="1">
    <citation type="journal article" date="2010" name="Science">
        <title>Genomic comparison of the ants Camponotus floridanus and Harpegnathos saltator.</title>
        <authorList>
            <person name="Bonasio R."/>
            <person name="Zhang G."/>
            <person name="Ye C."/>
            <person name="Mutti N.S."/>
            <person name="Fang X."/>
            <person name="Qin N."/>
            <person name="Donahue G."/>
            <person name="Yang P."/>
            <person name="Li Q."/>
            <person name="Li C."/>
            <person name="Zhang P."/>
            <person name="Huang Z."/>
            <person name="Berger S.L."/>
            <person name="Reinberg D."/>
            <person name="Wang J."/>
            <person name="Liebig J."/>
        </authorList>
    </citation>
    <scope>NUCLEOTIDE SEQUENCE [LARGE SCALE GENOMIC DNA]</scope>
    <source>
        <strain evidence="10 11">R22 G/1</strain>
    </source>
</reference>
<keyword evidence="6" id="KW-1133">Transmembrane helix</keyword>
<feature type="non-terminal residue" evidence="10">
    <location>
        <position position="97"/>
    </location>
</feature>